<dbReference type="EMBL" id="OE181215">
    <property type="protein sequence ID" value="CAD7572771.1"/>
    <property type="molecule type" value="Genomic_DNA"/>
</dbReference>
<organism evidence="2">
    <name type="scientific">Timema californicum</name>
    <name type="common">California timema</name>
    <name type="synonym">Walking stick</name>
    <dbReference type="NCBI Taxonomy" id="61474"/>
    <lineage>
        <taxon>Eukaryota</taxon>
        <taxon>Metazoa</taxon>
        <taxon>Ecdysozoa</taxon>
        <taxon>Arthropoda</taxon>
        <taxon>Hexapoda</taxon>
        <taxon>Insecta</taxon>
        <taxon>Pterygota</taxon>
        <taxon>Neoptera</taxon>
        <taxon>Polyneoptera</taxon>
        <taxon>Phasmatodea</taxon>
        <taxon>Timematodea</taxon>
        <taxon>Timematoidea</taxon>
        <taxon>Timematidae</taxon>
        <taxon>Timema</taxon>
    </lineage>
</organism>
<evidence type="ECO:0000313" key="2">
    <source>
        <dbReference type="EMBL" id="CAD7572771.1"/>
    </source>
</evidence>
<evidence type="ECO:0000256" key="1">
    <source>
        <dbReference type="SAM" id="MobiDB-lite"/>
    </source>
</evidence>
<sequence length="297" mass="31135">MNTMSEMTEEEVVSPEKGEDIPAEVVIDREDGGKEGHFQKGIVGKWPPSEPIESRVHMGAEYSGELVTDGSENLDCGAGYTVERVIGAACAKMPPFRVVFSMYLLPHSDAFVSMPLTRGVLDGEAVAVVVEDTGSPHIAVVGRGCCGYGAAAAYGLYPPGIGGGMYAGYGAAVVAPYGIGMPLGYMGYGKVWGAWLVDGDVVGGGGRGGGTFLFSSEKKRRVKGVVQEGLDAKMDKDAVRRCGSKVLYSLLNLTPSMRILSLFTAVDSCTPAPLDPTVGSAACISFESLLSSSMPRR</sequence>
<feature type="region of interest" description="Disordered" evidence="1">
    <location>
        <begin position="1"/>
        <end position="21"/>
    </location>
</feature>
<proteinExistence type="predicted"/>
<protein>
    <submittedName>
        <fullName evidence="2">(California timema) hypothetical protein</fullName>
    </submittedName>
</protein>
<accession>A0A7R9J4Z4</accession>
<reference evidence="2" key="1">
    <citation type="submission" date="2020-11" db="EMBL/GenBank/DDBJ databases">
        <authorList>
            <person name="Tran Van P."/>
        </authorList>
    </citation>
    <scope>NUCLEOTIDE SEQUENCE</scope>
</reference>
<dbReference type="AlphaFoldDB" id="A0A7R9J4Z4"/>
<name>A0A7R9J4Z4_TIMCA</name>
<gene>
    <name evidence="2" type="ORF">TCMB3V08_LOCUS5415</name>
</gene>